<proteinExistence type="predicted"/>
<dbReference type="InterPro" id="IPR023210">
    <property type="entry name" value="NADP_OxRdtase_dom"/>
</dbReference>
<evidence type="ECO:0000313" key="3">
    <source>
        <dbReference type="EMBL" id="TCC65611.1"/>
    </source>
</evidence>
<dbReference type="OrthoDB" id="3664926at2"/>
<dbReference type="AlphaFoldDB" id="A0A4R0KX13"/>
<dbReference type="PRINTS" id="PR00069">
    <property type="entry name" value="ALDKETRDTASE"/>
</dbReference>
<feature type="domain" description="NADP-dependent oxidoreductase" evidence="2">
    <location>
        <begin position="16"/>
        <end position="307"/>
    </location>
</feature>
<dbReference type="PANTHER" id="PTHR43625">
    <property type="entry name" value="AFLATOXIN B1 ALDEHYDE REDUCTASE"/>
    <property type="match status" value="1"/>
</dbReference>
<accession>A0A4R0KX13</accession>
<dbReference type="InterPro" id="IPR036812">
    <property type="entry name" value="NAD(P)_OxRdtase_dom_sf"/>
</dbReference>
<reference evidence="3 4" key="1">
    <citation type="submission" date="2019-02" db="EMBL/GenBank/DDBJ databases">
        <title>Kribbella capetownensis sp. nov. and Kribbella speibonae sp. nov., isolated from soil.</title>
        <authorList>
            <person name="Curtis S.M."/>
            <person name="Norton I."/>
            <person name="Everest G.J."/>
            <person name="Meyers P.R."/>
        </authorList>
    </citation>
    <scope>NUCLEOTIDE SEQUENCE [LARGE SCALE GENOMIC DNA]</scope>
    <source>
        <strain evidence="3 4">NRRL B-24813</strain>
    </source>
</reference>
<sequence>MEQKMNLGSSGAEVSRIGLGCMGMSFAYGETDDTESVATLHRALDLGITFLDTADLYGFGANEELVGRAIADRRDEVFLATKFGIVGNPLKDKVRGVNGSPEYVRSSIDASLTRLGTDHVELYYQHRADPDVPIEETVGAMAELVAAGKVRYLGLSEASADTIRRAHAVHPITAVQSEWSLFSRDIEESVLPVCRELGIGLVPYSPLGRGLLTGALPADLADDDFRRTLPRFNDQNLETNLALVEQVRAIAASYEATPGQVALAWVLAQGNDVVPIPGTKRRRYLEENWAAVDLKLSADDLASLSELTPAGTRYPDMSWVGRSTAPLD</sequence>
<dbReference type="Proteomes" id="UP000291144">
    <property type="component" value="Unassembled WGS sequence"/>
</dbReference>
<evidence type="ECO:0000259" key="2">
    <source>
        <dbReference type="Pfam" id="PF00248"/>
    </source>
</evidence>
<dbReference type="InterPro" id="IPR050791">
    <property type="entry name" value="Aldo-Keto_reductase"/>
</dbReference>
<keyword evidence="4" id="KW-1185">Reference proteome</keyword>
<dbReference type="Pfam" id="PF00248">
    <property type="entry name" value="Aldo_ket_red"/>
    <property type="match status" value="1"/>
</dbReference>
<name>A0A4R0KX13_9ACTN</name>
<gene>
    <name evidence="3" type="ORF">E0H73_01345</name>
</gene>
<evidence type="ECO:0000256" key="1">
    <source>
        <dbReference type="ARBA" id="ARBA00023002"/>
    </source>
</evidence>
<dbReference type="GO" id="GO:0005737">
    <property type="term" value="C:cytoplasm"/>
    <property type="evidence" value="ECO:0007669"/>
    <property type="project" value="TreeGrafter"/>
</dbReference>
<dbReference type="Gene3D" id="3.20.20.100">
    <property type="entry name" value="NADP-dependent oxidoreductase domain"/>
    <property type="match status" value="1"/>
</dbReference>
<dbReference type="SUPFAM" id="SSF51430">
    <property type="entry name" value="NAD(P)-linked oxidoreductase"/>
    <property type="match status" value="1"/>
</dbReference>
<evidence type="ECO:0000313" key="4">
    <source>
        <dbReference type="Proteomes" id="UP000291144"/>
    </source>
</evidence>
<dbReference type="CDD" id="cd19076">
    <property type="entry name" value="AKR_AKR13A_13D"/>
    <property type="match status" value="1"/>
</dbReference>
<dbReference type="EMBL" id="SJKB01000001">
    <property type="protein sequence ID" value="TCC65611.1"/>
    <property type="molecule type" value="Genomic_DNA"/>
</dbReference>
<keyword evidence="1" id="KW-0560">Oxidoreductase</keyword>
<dbReference type="InterPro" id="IPR020471">
    <property type="entry name" value="AKR"/>
</dbReference>
<comment type="caution">
    <text evidence="3">The sequence shown here is derived from an EMBL/GenBank/DDBJ whole genome shotgun (WGS) entry which is preliminary data.</text>
</comment>
<protein>
    <submittedName>
        <fullName evidence="3">Aldo/keto reductase</fullName>
    </submittedName>
</protein>
<dbReference type="PANTHER" id="PTHR43625:SF40">
    <property type="entry name" value="ALDO-KETO REDUCTASE YAKC [NADP(+)]"/>
    <property type="match status" value="1"/>
</dbReference>
<organism evidence="3 4">
    <name type="scientific">Kribbella pittospori</name>
    <dbReference type="NCBI Taxonomy" id="722689"/>
    <lineage>
        <taxon>Bacteria</taxon>
        <taxon>Bacillati</taxon>
        <taxon>Actinomycetota</taxon>
        <taxon>Actinomycetes</taxon>
        <taxon>Propionibacteriales</taxon>
        <taxon>Kribbellaceae</taxon>
        <taxon>Kribbella</taxon>
    </lineage>
</organism>
<dbReference type="GO" id="GO:0016491">
    <property type="term" value="F:oxidoreductase activity"/>
    <property type="evidence" value="ECO:0007669"/>
    <property type="project" value="UniProtKB-KW"/>
</dbReference>